<dbReference type="Proteomes" id="UP000014500">
    <property type="component" value="Unassembled WGS sequence"/>
</dbReference>
<protein>
    <submittedName>
        <fullName evidence="1">Uncharacterized protein</fullName>
    </submittedName>
</protein>
<evidence type="ECO:0000313" key="2">
    <source>
        <dbReference type="Proteomes" id="UP000014500"/>
    </source>
</evidence>
<reference evidence="2" key="1">
    <citation type="submission" date="2011-05" db="EMBL/GenBank/DDBJ databases">
        <authorList>
            <person name="Richards S.R."/>
            <person name="Qu J."/>
            <person name="Jiang H."/>
            <person name="Jhangiani S.N."/>
            <person name="Agravi P."/>
            <person name="Goodspeed R."/>
            <person name="Gross S."/>
            <person name="Mandapat C."/>
            <person name="Jackson L."/>
            <person name="Mathew T."/>
            <person name="Pu L."/>
            <person name="Thornton R."/>
            <person name="Saada N."/>
            <person name="Wilczek-Boney K.B."/>
            <person name="Lee S."/>
            <person name="Kovar C."/>
            <person name="Wu Y."/>
            <person name="Scherer S.E."/>
            <person name="Worley K.C."/>
            <person name="Muzny D.M."/>
            <person name="Gibbs R."/>
        </authorList>
    </citation>
    <scope>NUCLEOTIDE SEQUENCE</scope>
    <source>
        <strain evidence="2">Brora</strain>
    </source>
</reference>
<name>T1JNL0_STRMM</name>
<dbReference type="HOGENOM" id="CLU_3431744_0_0_1"/>
<reference evidence="1" key="2">
    <citation type="submission" date="2015-02" db="UniProtKB">
        <authorList>
            <consortium name="EnsemblMetazoa"/>
        </authorList>
    </citation>
    <scope>IDENTIFICATION</scope>
</reference>
<dbReference type="AlphaFoldDB" id="T1JNL0"/>
<proteinExistence type="predicted"/>
<accession>T1JNL0</accession>
<dbReference type="EMBL" id="JH431629">
    <property type="status" value="NOT_ANNOTATED_CDS"/>
    <property type="molecule type" value="Genomic_DNA"/>
</dbReference>
<sequence>RPKQNGETAFFDRQLATS</sequence>
<evidence type="ECO:0000313" key="1">
    <source>
        <dbReference type="EnsemblMetazoa" id="SMAR015439-PA"/>
    </source>
</evidence>
<keyword evidence="2" id="KW-1185">Reference proteome</keyword>
<organism evidence="1 2">
    <name type="scientific">Strigamia maritima</name>
    <name type="common">European centipede</name>
    <name type="synonym">Geophilus maritimus</name>
    <dbReference type="NCBI Taxonomy" id="126957"/>
    <lineage>
        <taxon>Eukaryota</taxon>
        <taxon>Metazoa</taxon>
        <taxon>Ecdysozoa</taxon>
        <taxon>Arthropoda</taxon>
        <taxon>Myriapoda</taxon>
        <taxon>Chilopoda</taxon>
        <taxon>Pleurostigmophora</taxon>
        <taxon>Geophilomorpha</taxon>
        <taxon>Linotaeniidae</taxon>
        <taxon>Strigamia</taxon>
    </lineage>
</organism>
<dbReference type="EnsemblMetazoa" id="SMAR015439-RA">
    <property type="protein sequence ID" value="SMAR015439-PA"/>
    <property type="gene ID" value="SMAR015439"/>
</dbReference>